<dbReference type="EMBL" id="AOFI03000016">
    <property type="protein sequence ID" value="KAF4324586.1"/>
    <property type="molecule type" value="Genomic_DNA"/>
</dbReference>
<dbReference type="Pfam" id="PF02801">
    <property type="entry name" value="Ketoacyl-synt_C"/>
    <property type="match status" value="1"/>
</dbReference>
<feature type="domain" description="Beta-ketoacyl synthase C-terminal" evidence="3">
    <location>
        <begin position="2"/>
        <end position="79"/>
    </location>
</feature>
<proteinExistence type="predicted"/>
<dbReference type="SUPFAM" id="SSF53901">
    <property type="entry name" value="Thiolase-like"/>
    <property type="match status" value="1"/>
</dbReference>
<dbReference type="PANTHER" id="PTHR11712">
    <property type="entry name" value="POLYKETIDE SYNTHASE-RELATED"/>
    <property type="match status" value="1"/>
</dbReference>
<gene>
    <name evidence="4" type="ORF">G195_002065</name>
</gene>
<dbReference type="GO" id="GO:0006633">
    <property type="term" value="P:fatty acid biosynthetic process"/>
    <property type="evidence" value="ECO:0007669"/>
    <property type="project" value="TreeGrafter"/>
</dbReference>
<organism evidence="4 5">
    <name type="scientific">Phytophthora kernoviae 00238/432</name>
    <dbReference type="NCBI Taxonomy" id="1284355"/>
    <lineage>
        <taxon>Eukaryota</taxon>
        <taxon>Sar</taxon>
        <taxon>Stramenopiles</taxon>
        <taxon>Oomycota</taxon>
        <taxon>Peronosporomycetes</taxon>
        <taxon>Peronosporales</taxon>
        <taxon>Peronosporaceae</taxon>
        <taxon>Phytophthora</taxon>
    </lineage>
</organism>
<evidence type="ECO:0000313" key="5">
    <source>
        <dbReference type="Proteomes" id="UP000702964"/>
    </source>
</evidence>
<keyword evidence="2" id="KW-0808">Transferase</keyword>
<reference evidence="4" key="2">
    <citation type="submission" date="2020-02" db="EMBL/GenBank/DDBJ databases">
        <authorList>
            <person name="Studholme D.J."/>
        </authorList>
    </citation>
    <scope>NUCLEOTIDE SEQUENCE</scope>
    <source>
        <strain evidence="4">00238/432</strain>
    </source>
</reference>
<dbReference type="AlphaFoldDB" id="A0A8J4SFV7"/>
<name>A0A8J4SFV7_9STRA</name>
<reference evidence="4" key="1">
    <citation type="journal article" date="2015" name="Genom Data">
        <title>Draft genome sequences of Phytophthora kernoviae and Phytophthora ramorum lineage EU2 from Scotland.</title>
        <authorList>
            <person name="Sambles C."/>
            <person name="Schlenzig A."/>
            <person name="O'Neill P."/>
            <person name="Grant M."/>
            <person name="Studholme D.J."/>
        </authorList>
    </citation>
    <scope>NUCLEOTIDE SEQUENCE</scope>
    <source>
        <strain evidence="4">00238/432</strain>
    </source>
</reference>
<accession>A0A8J4SFV7</accession>
<evidence type="ECO:0000313" key="4">
    <source>
        <dbReference type="EMBL" id="KAF4324586.1"/>
    </source>
</evidence>
<dbReference type="InterPro" id="IPR016039">
    <property type="entry name" value="Thiolase-like"/>
</dbReference>
<dbReference type="Gene3D" id="3.40.47.10">
    <property type="match status" value="1"/>
</dbReference>
<dbReference type="EC" id="2.3.1.41" evidence="1"/>
<dbReference type="InterPro" id="IPR014031">
    <property type="entry name" value="Ketoacyl_synth_C"/>
</dbReference>
<protein>
    <recommendedName>
        <fullName evidence="1">beta-ketoacyl-[acyl-carrier-protein] synthase I</fullName>
        <ecNumber evidence="1">2.3.1.41</ecNumber>
    </recommendedName>
</protein>
<evidence type="ECO:0000256" key="1">
    <source>
        <dbReference type="ARBA" id="ARBA00013191"/>
    </source>
</evidence>
<evidence type="ECO:0000259" key="3">
    <source>
        <dbReference type="Pfam" id="PF02801"/>
    </source>
</evidence>
<dbReference type="PANTHER" id="PTHR11712:SF336">
    <property type="entry name" value="3-OXOACYL-[ACYL-CARRIER-PROTEIN] SYNTHASE, MITOCHONDRIAL"/>
    <property type="match status" value="1"/>
</dbReference>
<dbReference type="Proteomes" id="UP000702964">
    <property type="component" value="Unassembled WGS sequence"/>
</dbReference>
<dbReference type="GO" id="GO:0004315">
    <property type="term" value="F:3-oxoacyl-[acyl-carrier-protein] synthase activity"/>
    <property type="evidence" value="ECO:0007669"/>
    <property type="project" value="UniProtKB-EC"/>
</dbReference>
<comment type="caution">
    <text evidence="4">The sequence shown here is derived from an EMBL/GenBank/DDBJ whole genome shotgun (WGS) entry which is preliminary data.</text>
</comment>
<sequence length="217" mass="23684">MVATHPEGRGAYLAMKAALADAQLQPHEIDVINAHATSTEAGDLSETKAIKQLFGAKAYDIPVTANKSMTGHMLGGNAVNVWITVKSLGKRKPALAKQAAELPETTDTLRQLIKNMVAQQLKALQDKNNEAEWLAYLMPEDIQEQATAGKVDFGAIYNEGVPDVEGAMDTAVAAYEDGLFKVFLNDEELQALDEPLIIQEDDNVVFIRFTMLAGRLW</sequence>
<evidence type="ECO:0000256" key="2">
    <source>
        <dbReference type="ARBA" id="ARBA00022679"/>
    </source>
</evidence>
<dbReference type="GO" id="GO:0005829">
    <property type="term" value="C:cytosol"/>
    <property type="evidence" value="ECO:0007669"/>
    <property type="project" value="TreeGrafter"/>
</dbReference>
<dbReference type="InterPro" id="IPR000794">
    <property type="entry name" value="Beta-ketoacyl_synthase"/>
</dbReference>